<dbReference type="InterPro" id="IPR009057">
    <property type="entry name" value="Homeodomain-like_sf"/>
</dbReference>
<evidence type="ECO:0000256" key="1">
    <source>
        <dbReference type="SAM" id="MobiDB-lite"/>
    </source>
</evidence>
<feature type="region of interest" description="Disordered" evidence="1">
    <location>
        <begin position="1"/>
        <end position="26"/>
    </location>
</feature>
<dbReference type="OrthoDB" id="2563640at2759"/>
<dbReference type="Gene3D" id="1.10.10.60">
    <property type="entry name" value="Homeodomain-like"/>
    <property type="match status" value="1"/>
</dbReference>
<evidence type="ECO:0000313" key="3">
    <source>
        <dbReference type="EMBL" id="OCF59509.1"/>
    </source>
</evidence>
<evidence type="ECO:0000313" key="4">
    <source>
        <dbReference type="Proteomes" id="UP000092583"/>
    </source>
</evidence>
<dbReference type="EMBL" id="KI669460">
    <property type="protein sequence ID" value="OCF59509.1"/>
    <property type="molecule type" value="Genomic_DNA"/>
</dbReference>
<protein>
    <recommendedName>
        <fullName evidence="2">Myb-like domain-containing protein</fullName>
    </recommendedName>
</protein>
<dbReference type="SUPFAM" id="SSF46689">
    <property type="entry name" value="Homeodomain-like"/>
    <property type="match status" value="1"/>
</dbReference>
<dbReference type="Pfam" id="PF00249">
    <property type="entry name" value="Myb_DNA-binding"/>
    <property type="match status" value="1"/>
</dbReference>
<dbReference type="AlphaFoldDB" id="A0A1B9IVE6"/>
<name>A0A1B9IVE6_9TREE</name>
<keyword evidence="4" id="KW-1185">Reference proteome</keyword>
<evidence type="ECO:0000259" key="2">
    <source>
        <dbReference type="PROSITE" id="PS50090"/>
    </source>
</evidence>
<dbReference type="PROSITE" id="PS50090">
    <property type="entry name" value="MYB_LIKE"/>
    <property type="match status" value="1"/>
</dbReference>
<sequence>MPRTPKKSLLPFTPYKPRTPSQSPIPKCEIEEKSDFSASPSSNLSAKRSWTSDELMQLYDHVKKNGSKNWECAVQGRTSNQCYKVWNQTIDPYLKNAIISKGKAGRGGL</sequence>
<gene>
    <name evidence="3" type="ORF">L486_02176</name>
</gene>
<dbReference type="Proteomes" id="UP000092583">
    <property type="component" value="Unassembled WGS sequence"/>
</dbReference>
<reference evidence="4" key="2">
    <citation type="submission" date="2013-12" db="EMBL/GenBank/DDBJ databases">
        <title>Evolution of pathogenesis and genome organization in the Tremellales.</title>
        <authorList>
            <person name="Cuomo C."/>
            <person name="Litvintseva A."/>
            <person name="Heitman J."/>
            <person name="Chen Y."/>
            <person name="Sun S."/>
            <person name="Springer D."/>
            <person name="Dromer F."/>
            <person name="Young S."/>
            <person name="Zeng Q."/>
            <person name="Chapman S."/>
            <person name="Gujja S."/>
            <person name="Saif S."/>
            <person name="Birren B."/>
        </authorList>
    </citation>
    <scope>NUCLEOTIDE SEQUENCE [LARGE SCALE GENOMIC DNA]</scope>
    <source>
        <strain evidence="4">CBS 10435</strain>
    </source>
</reference>
<proteinExistence type="predicted"/>
<organism evidence="3 4">
    <name type="scientific">Kwoniella mangroviensis CBS 10435</name>
    <dbReference type="NCBI Taxonomy" id="1331196"/>
    <lineage>
        <taxon>Eukaryota</taxon>
        <taxon>Fungi</taxon>
        <taxon>Dikarya</taxon>
        <taxon>Basidiomycota</taxon>
        <taxon>Agaricomycotina</taxon>
        <taxon>Tremellomycetes</taxon>
        <taxon>Tremellales</taxon>
        <taxon>Cryptococcaceae</taxon>
        <taxon>Kwoniella</taxon>
    </lineage>
</organism>
<dbReference type="CDD" id="cd00167">
    <property type="entry name" value="SANT"/>
    <property type="match status" value="1"/>
</dbReference>
<accession>A0A1B9IVE6</accession>
<feature type="domain" description="Myb-like" evidence="2">
    <location>
        <begin position="47"/>
        <end position="90"/>
    </location>
</feature>
<dbReference type="InterPro" id="IPR001005">
    <property type="entry name" value="SANT/Myb"/>
</dbReference>
<reference evidence="3 4" key="1">
    <citation type="submission" date="2013-07" db="EMBL/GenBank/DDBJ databases">
        <title>The Genome Sequence of Kwoniella mangroviensis CBS10435.</title>
        <authorList>
            <consortium name="The Broad Institute Genome Sequencing Platform"/>
            <person name="Cuomo C."/>
            <person name="Litvintseva A."/>
            <person name="Chen Y."/>
            <person name="Heitman J."/>
            <person name="Sun S."/>
            <person name="Springer D."/>
            <person name="Dromer F."/>
            <person name="Young S.K."/>
            <person name="Zeng Q."/>
            <person name="Gargeya S."/>
            <person name="Fitzgerald M."/>
            <person name="Abouelleil A."/>
            <person name="Alvarado L."/>
            <person name="Berlin A.M."/>
            <person name="Chapman S.B."/>
            <person name="Dewar J."/>
            <person name="Goldberg J."/>
            <person name="Griggs A."/>
            <person name="Gujja S."/>
            <person name="Hansen M."/>
            <person name="Howarth C."/>
            <person name="Imamovic A."/>
            <person name="Larimer J."/>
            <person name="McCowan C."/>
            <person name="Murphy C."/>
            <person name="Pearson M."/>
            <person name="Priest M."/>
            <person name="Roberts A."/>
            <person name="Saif S."/>
            <person name="Shea T."/>
            <person name="Sykes S."/>
            <person name="Wortman J."/>
            <person name="Nusbaum C."/>
            <person name="Birren B."/>
        </authorList>
    </citation>
    <scope>NUCLEOTIDE SEQUENCE [LARGE SCALE GENOMIC DNA]</scope>
    <source>
        <strain evidence="3 4">CBS 10435</strain>
    </source>
</reference>